<keyword evidence="3" id="KW-1185">Reference proteome</keyword>
<reference evidence="3" key="1">
    <citation type="submission" date="2018-01" db="EMBL/GenBank/DDBJ databases">
        <authorList>
            <person name="Alioto T."/>
            <person name="Alioto T."/>
        </authorList>
    </citation>
    <scope>NUCLEOTIDE SEQUENCE [LARGE SCALE GENOMIC DNA]</scope>
</reference>
<sequence>MENAKNGTGKTFKYKPLLRMGIAVLVLHTVCWLGWNAVNRGAESSNAAATANAQHERLRAAIEQK</sequence>
<accession>A0A3B0JQL1</accession>
<dbReference type="AlphaFoldDB" id="A0A3B0JQL1"/>
<evidence type="ECO:0000256" key="1">
    <source>
        <dbReference type="SAM" id="Phobius"/>
    </source>
</evidence>
<keyword evidence="1" id="KW-0472">Membrane</keyword>
<keyword evidence="1" id="KW-1133">Transmembrane helix</keyword>
<proteinExistence type="predicted"/>
<dbReference type="OrthoDB" id="7832247at2759"/>
<feature type="transmembrane region" description="Helical" evidence="1">
    <location>
        <begin position="17"/>
        <end position="35"/>
    </location>
</feature>
<organism evidence="2 3">
    <name type="scientific">Drosophila guanche</name>
    <name type="common">Fruit fly</name>
    <dbReference type="NCBI Taxonomy" id="7266"/>
    <lineage>
        <taxon>Eukaryota</taxon>
        <taxon>Metazoa</taxon>
        <taxon>Ecdysozoa</taxon>
        <taxon>Arthropoda</taxon>
        <taxon>Hexapoda</taxon>
        <taxon>Insecta</taxon>
        <taxon>Pterygota</taxon>
        <taxon>Neoptera</taxon>
        <taxon>Endopterygota</taxon>
        <taxon>Diptera</taxon>
        <taxon>Brachycera</taxon>
        <taxon>Muscomorpha</taxon>
        <taxon>Ephydroidea</taxon>
        <taxon>Drosophilidae</taxon>
        <taxon>Drosophila</taxon>
        <taxon>Sophophora</taxon>
    </lineage>
</organism>
<gene>
    <name evidence="2" type="ORF">DGUA_6G002653</name>
</gene>
<evidence type="ECO:0000313" key="2">
    <source>
        <dbReference type="EMBL" id="SPP74941.1"/>
    </source>
</evidence>
<dbReference type="OMA" id="IGWSAIS"/>
<protein>
    <submittedName>
        <fullName evidence="2">Uncharacterized protein</fullName>
    </submittedName>
</protein>
<evidence type="ECO:0000313" key="3">
    <source>
        <dbReference type="Proteomes" id="UP000268350"/>
    </source>
</evidence>
<dbReference type="EMBL" id="OUUW01000001">
    <property type="protein sequence ID" value="SPP74941.1"/>
    <property type="molecule type" value="Genomic_DNA"/>
</dbReference>
<name>A0A3B0JQL1_DROGU</name>
<keyword evidence="1" id="KW-0812">Transmembrane</keyword>
<dbReference type="Proteomes" id="UP000268350">
    <property type="component" value="Unassembled WGS sequence"/>
</dbReference>